<comment type="pathway">
    <text evidence="2">Glycolipid biosynthesis; glycosylphosphatidylinositol-anchor biosynthesis.</text>
</comment>
<accession>A0AAD3T789</accession>
<dbReference type="GO" id="GO:0051267">
    <property type="term" value="F:CP2 mannose-ethanolamine phosphotransferase activity"/>
    <property type="evidence" value="ECO:0007669"/>
    <property type="project" value="TreeGrafter"/>
</dbReference>
<dbReference type="Gene3D" id="3.40.720.10">
    <property type="entry name" value="Alkaline Phosphatase, subunit A"/>
    <property type="match status" value="1"/>
</dbReference>
<dbReference type="InterPro" id="IPR045687">
    <property type="entry name" value="PIGG/GPI7_C"/>
</dbReference>
<dbReference type="InterPro" id="IPR037674">
    <property type="entry name" value="PIG-G_N"/>
</dbReference>
<evidence type="ECO:0000256" key="5">
    <source>
        <dbReference type="ARBA" id="ARBA00022679"/>
    </source>
</evidence>
<reference evidence="13" key="1">
    <citation type="submission" date="2023-05" db="EMBL/GenBank/DDBJ databases">
        <title>Nepenthes gracilis genome sequencing.</title>
        <authorList>
            <person name="Fukushima K."/>
        </authorList>
    </citation>
    <scope>NUCLEOTIDE SEQUENCE</scope>
    <source>
        <strain evidence="13">SING2019-196</strain>
    </source>
</reference>
<dbReference type="InterPro" id="IPR039527">
    <property type="entry name" value="PIGG/GPI7"/>
</dbReference>
<dbReference type="GO" id="GO:0005789">
    <property type="term" value="C:endoplasmic reticulum membrane"/>
    <property type="evidence" value="ECO:0007669"/>
    <property type="project" value="UniProtKB-SubCell"/>
</dbReference>
<comment type="caution">
    <text evidence="13">The sequence shown here is derived from an EMBL/GenBank/DDBJ whole genome shotgun (WGS) entry which is preliminary data.</text>
</comment>
<evidence type="ECO:0000313" key="13">
    <source>
        <dbReference type="EMBL" id="GMH24143.1"/>
    </source>
</evidence>
<feature type="domain" description="GPI ethanolamine phosphate transferase 2 C-terminal" evidence="12">
    <location>
        <begin position="773"/>
        <end position="964"/>
    </location>
</feature>
<protein>
    <recommendedName>
        <fullName evidence="12">GPI ethanolamine phosphate transferase 2 C-terminal domain-containing protein</fullName>
    </recommendedName>
</protein>
<feature type="transmembrane region" description="Helical" evidence="11">
    <location>
        <begin position="665"/>
        <end position="685"/>
    </location>
</feature>
<dbReference type="FunFam" id="3.40.720.10:FF:000078">
    <property type="entry name" value="GPI ethanolamine phosphate transferase 2 isoform X4"/>
    <property type="match status" value="1"/>
</dbReference>
<evidence type="ECO:0000256" key="8">
    <source>
        <dbReference type="ARBA" id="ARBA00022989"/>
    </source>
</evidence>
<evidence type="ECO:0000256" key="3">
    <source>
        <dbReference type="ARBA" id="ARBA00005315"/>
    </source>
</evidence>
<organism evidence="13 14">
    <name type="scientific">Nepenthes gracilis</name>
    <name type="common">Slender pitcher plant</name>
    <dbReference type="NCBI Taxonomy" id="150966"/>
    <lineage>
        <taxon>Eukaryota</taxon>
        <taxon>Viridiplantae</taxon>
        <taxon>Streptophyta</taxon>
        <taxon>Embryophyta</taxon>
        <taxon>Tracheophyta</taxon>
        <taxon>Spermatophyta</taxon>
        <taxon>Magnoliopsida</taxon>
        <taxon>eudicotyledons</taxon>
        <taxon>Gunneridae</taxon>
        <taxon>Pentapetalae</taxon>
        <taxon>Caryophyllales</taxon>
        <taxon>Nepenthaceae</taxon>
        <taxon>Nepenthes</taxon>
    </lineage>
</organism>
<proteinExistence type="inferred from homology"/>
<keyword evidence="4" id="KW-0337">GPI-anchor biosynthesis</keyword>
<comment type="similarity">
    <text evidence="3">Belongs to the PIGG/PIGN/PIGO family. PIGG subfamily.</text>
</comment>
<dbReference type="PANTHER" id="PTHR23072">
    <property type="entry name" value="PHOSPHATIDYLINOSITOL GLYCAN-RELATED"/>
    <property type="match status" value="1"/>
</dbReference>
<feature type="transmembrane region" description="Helical" evidence="11">
    <location>
        <begin position="593"/>
        <end position="613"/>
    </location>
</feature>
<dbReference type="Proteomes" id="UP001279734">
    <property type="component" value="Unassembled WGS sequence"/>
</dbReference>
<comment type="subcellular location">
    <subcellularLocation>
        <location evidence="1">Endoplasmic reticulum membrane</location>
        <topology evidence="1">Multi-pass membrane protein</topology>
    </subcellularLocation>
</comment>
<feature type="transmembrane region" description="Helical" evidence="11">
    <location>
        <begin position="705"/>
        <end position="724"/>
    </location>
</feature>
<evidence type="ECO:0000256" key="2">
    <source>
        <dbReference type="ARBA" id="ARBA00004687"/>
    </source>
</evidence>
<dbReference type="Pfam" id="PF01663">
    <property type="entry name" value="Phosphodiest"/>
    <property type="match status" value="1"/>
</dbReference>
<evidence type="ECO:0000256" key="6">
    <source>
        <dbReference type="ARBA" id="ARBA00022692"/>
    </source>
</evidence>
<feature type="transmembrane region" description="Helical" evidence="11">
    <location>
        <begin position="900"/>
        <end position="920"/>
    </location>
</feature>
<evidence type="ECO:0000259" key="12">
    <source>
        <dbReference type="Pfam" id="PF19316"/>
    </source>
</evidence>
<feature type="transmembrane region" description="Helical" evidence="11">
    <location>
        <begin position="633"/>
        <end position="653"/>
    </location>
</feature>
<evidence type="ECO:0000256" key="11">
    <source>
        <dbReference type="SAM" id="Phobius"/>
    </source>
</evidence>
<keyword evidence="8 11" id="KW-1133">Transmembrane helix</keyword>
<feature type="transmembrane region" description="Helical" evidence="11">
    <location>
        <begin position="869"/>
        <end position="888"/>
    </location>
</feature>
<keyword evidence="7" id="KW-0256">Endoplasmic reticulum</keyword>
<dbReference type="PANTHER" id="PTHR23072:SF0">
    <property type="entry name" value="GPI ETHANOLAMINE PHOSPHATE TRANSFERASE 2"/>
    <property type="match status" value="1"/>
</dbReference>
<gene>
    <name evidence="13" type="ORF">Nepgr_025986</name>
</gene>
<feature type="transmembrane region" description="Helical" evidence="11">
    <location>
        <begin position="841"/>
        <end position="862"/>
    </location>
</feature>
<keyword evidence="10" id="KW-0325">Glycoprotein</keyword>
<evidence type="ECO:0000256" key="7">
    <source>
        <dbReference type="ARBA" id="ARBA00022824"/>
    </source>
</evidence>
<dbReference type="InterPro" id="IPR017850">
    <property type="entry name" value="Alkaline_phosphatase_core_sf"/>
</dbReference>
<evidence type="ECO:0000256" key="1">
    <source>
        <dbReference type="ARBA" id="ARBA00004477"/>
    </source>
</evidence>
<dbReference type="CDD" id="cd16024">
    <property type="entry name" value="GPI_EPT_2"/>
    <property type="match status" value="1"/>
</dbReference>
<dbReference type="InterPro" id="IPR002591">
    <property type="entry name" value="Phosphodiest/P_Trfase"/>
</dbReference>
<feature type="domain" description="GPI ethanolamine phosphate transferase 2 C-terminal" evidence="12">
    <location>
        <begin position="515"/>
        <end position="713"/>
    </location>
</feature>
<dbReference type="EMBL" id="BSYO01000027">
    <property type="protein sequence ID" value="GMH24143.1"/>
    <property type="molecule type" value="Genomic_DNA"/>
</dbReference>
<feature type="transmembrane region" description="Helical" evidence="11">
    <location>
        <begin position="484"/>
        <end position="505"/>
    </location>
</feature>
<evidence type="ECO:0000256" key="4">
    <source>
        <dbReference type="ARBA" id="ARBA00022502"/>
    </source>
</evidence>
<feature type="transmembrane region" description="Helical" evidence="11">
    <location>
        <begin position="941"/>
        <end position="965"/>
    </location>
</feature>
<keyword evidence="9 11" id="KW-0472">Membrane</keyword>
<sequence length="1003" mass="112146">MSAMTCTRLTIWTLCGVLLQMIGFSVFVLGFFPVKPTLVGVSGPESYRSPANRSTEDFNFTGTSSDELRSLFWELSKIPPSYDRLIFMVVDGLPAEFVLGKDGQPPSIAMLDAMPYTQSLLANGMAIGYHAKAAPPTVTMPRLKAMVSGAIGGFLDVAFNFHTQALVDDNLLGQFFRIGWKMVMLGDDTWLKLFPQLFLRHDAVSSFFVKDTVLVDHNVSRHLPSELNQDDWNLLILHYLGVDHVGHIGGRKSVLMVPKLKEMDEVIKMIHRNNVLSYDKDRGQSQQTLLVIVSDHGMTDGGNHGGSSQDETDSLALFIGPGFKVPQYSSYTHKSANQVDITPTLAILFGVPIPLNNVGVVIAEGLDSLTDDQRLRALELNSWQLLKLLAAQLPDLSCLSLASDDHDDDDRWSTISTCDGILKGKLCCLYSNAAVLHNLWRSKNILRFNSSDLYNQTVWAYYDFLSSASVWLSRRVTDKPVGQLALALLAMFLSCLVVLWLLFCLQRESLKETLCCIDLKYDVQRWSFDEIFALMVVLILVISMGSSSMIEEEQYIWHFVMSTFCCILFRKAMQSIPVGMQSSLGNGLYKRRYSEISSFLALLIAGRIMRGWHQGGVNWTHFPDISKWLEHAGHSYIKSIQLLSGILIISLSLFSFSMSRLNRSFIFQVKFTFLISGLLVLHHIMKYQDNTFLSSSYNATVMAQVIYAILGVSTFGTVLASPWLTPALICGEWASSDTQLSASPSMDAQIRCVLAGTRESSYLSGWAYISCWCLLQLLLQQPINSMPVFLLLVQIWASMNYFCNDELHHKQWVQVSALYFLGMAGHFGLGNTNTLATIDVAGAFIGISSYSTLFSGVLMFSITYASPMLFLLSLVLYISVEGTSFLGIPDDADLGPLLKMRVAIPCLVPLGINSILLTVYTIVLLQMRNHLFIWSVFSPKYLYVCATTVCIYIGLSIVAGTQIYICWVCSLRRRMGMSLMTDTNKISQKWQRSYFDWALKEGQ</sequence>
<keyword evidence="14" id="KW-1185">Reference proteome</keyword>
<dbReference type="Pfam" id="PF19316">
    <property type="entry name" value="PIGO_PIGG"/>
    <property type="match status" value="2"/>
</dbReference>
<feature type="transmembrane region" description="Helical" evidence="11">
    <location>
        <begin position="12"/>
        <end position="32"/>
    </location>
</feature>
<feature type="transmembrane region" description="Helical" evidence="11">
    <location>
        <begin position="526"/>
        <end position="549"/>
    </location>
</feature>
<dbReference type="SUPFAM" id="SSF53649">
    <property type="entry name" value="Alkaline phosphatase-like"/>
    <property type="match status" value="1"/>
</dbReference>
<keyword evidence="5" id="KW-0808">Transferase</keyword>
<evidence type="ECO:0000256" key="10">
    <source>
        <dbReference type="ARBA" id="ARBA00023180"/>
    </source>
</evidence>
<dbReference type="AlphaFoldDB" id="A0AAD3T789"/>
<dbReference type="GO" id="GO:0006506">
    <property type="term" value="P:GPI anchor biosynthetic process"/>
    <property type="evidence" value="ECO:0007669"/>
    <property type="project" value="UniProtKB-KW"/>
</dbReference>
<feature type="transmembrane region" description="Helical" evidence="11">
    <location>
        <begin position="555"/>
        <end position="573"/>
    </location>
</feature>
<evidence type="ECO:0000313" key="14">
    <source>
        <dbReference type="Proteomes" id="UP001279734"/>
    </source>
</evidence>
<keyword evidence="6 11" id="KW-0812">Transmembrane</keyword>
<name>A0AAD3T789_NEPGR</name>
<evidence type="ECO:0000256" key="9">
    <source>
        <dbReference type="ARBA" id="ARBA00023136"/>
    </source>
</evidence>